<evidence type="ECO:0000256" key="1">
    <source>
        <dbReference type="ARBA" id="ARBA00022729"/>
    </source>
</evidence>
<dbReference type="RefSeq" id="WP_128198856.1">
    <property type="nucleotide sequence ID" value="NZ_SACT01000004.1"/>
</dbReference>
<keyword evidence="5" id="KW-1185">Reference proteome</keyword>
<evidence type="ECO:0000313" key="5">
    <source>
        <dbReference type="Proteomes" id="UP000288178"/>
    </source>
</evidence>
<dbReference type="CDD" id="cd01144">
    <property type="entry name" value="BtuF"/>
    <property type="match status" value="1"/>
</dbReference>
<proteinExistence type="predicted"/>
<organism evidence="4 5">
    <name type="scientific">Rubrivivax albus</name>
    <dbReference type="NCBI Taxonomy" id="2499835"/>
    <lineage>
        <taxon>Bacteria</taxon>
        <taxon>Pseudomonadati</taxon>
        <taxon>Pseudomonadota</taxon>
        <taxon>Betaproteobacteria</taxon>
        <taxon>Burkholderiales</taxon>
        <taxon>Sphaerotilaceae</taxon>
        <taxon>Rubrivivax</taxon>
    </lineage>
</organism>
<dbReference type="PANTHER" id="PTHR30535">
    <property type="entry name" value="VITAMIN B12-BINDING PROTEIN"/>
    <property type="match status" value="1"/>
</dbReference>
<evidence type="ECO:0000256" key="2">
    <source>
        <dbReference type="SAM" id="SignalP"/>
    </source>
</evidence>
<reference evidence="4 5" key="1">
    <citation type="submission" date="2019-01" db="EMBL/GenBank/DDBJ databases">
        <authorList>
            <person name="Chen W.-M."/>
        </authorList>
    </citation>
    <scope>NUCLEOTIDE SEQUENCE [LARGE SCALE GENOMIC DNA]</scope>
    <source>
        <strain evidence="4 5">ICH-3</strain>
    </source>
</reference>
<feature type="domain" description="Fe/B12 periplasmic-binding" evidence="3">
    <location>
        <begin position="43"/>
        <end position="289"/>
    </location>
</feature>
<feature type="signal peptide" evidence="2">
    <location>
        <begin position="1"/>
        <end position="23"/>
    </location>
</feature>
<dbReference type="EMBL" id="SACT01000004">
    <property type="protein sequence ID" value="RVT50830.1"/>
    <property type="molecule type" value="Genomic_DNA"/>
</dbReference>
<evidence type="ECO:0000259" key="3">
    <source>
        <dbReference type="PROSITE" id="PS50983"/>
    </source>
</evidence>
<comment type="caution">
    <text evidence="4">The sequence shown here is derived from an EMBL/GenBank/DDBJ whole genome shotgun (WGS) entry which is preliminary data.</text>
</comment>
<dbReference type="NCBIfam" id="NF038402">
    <property type="entry name" value="TroA_like"/>
    <property type="match status" value="1"/>
</dbReference>
<gene>
    <name evidence="4" type="ORF">ENE75_13535</name>
</gene>
<dbReference type="Gene3D" id="3.40.50.1980">
    <property type="entry name" value="Nitrogenase molybdenum iron protein domain"/>
    <property type="match status" value="2"/>
</dbReference>
<dbReference type="Pfam" id="PF01497">
    <property type="entry name" value="Peripla_BP_2"/>
    <property type="match status" value="1"/>
</dbReference>
<name>A0A437JUB7_9BURK</name>
<dbReference type="SUPFAM" id="SSF53807">
    <property type="entry name" value="Helical backbone' metal receptor"/>
    <property type="match status" value="1"/>
</dbReference>
<protein>
    <submittedName>
        <fullName evidence="4">Cobalamin-binding protein</fullName>
    </submittedName>
</protein>
<dbReference type="OrthoDB" id="6495095at2"/>
<accession>A0A437JUB7</accession>
<dbReference type="PANTHER" id="PTHR30535:SF4">
    <property type="entry name" value="HEMIN-BINDING PERIPLASMIC PROTEIN HMUT"/>
    <property type="match status" value="1"/>
</dbReference>
<dbReference type="InterPro" id="IPR050902">
    <property type="entry name" value="ABC_Transporter_SBP"/>
</dbReference>
<dbReference type="PROSITE" id="PS50983">
    <property type="entry name" value="FE_B12_PBP"/>
    <property type="match status" value="1"/>
</dbReference>
<dbReference type="InterPro" id="IPR002491">
    <property type="entry name" value="ABC_transptr_periplasmic_BD"/>
</dbReference>
<keyword evidence="1 2" id="KW-0732">Signal</keyword>
<dbReference type="InterPro" id="IPR054828">
    <property type="entry name" value="Vit_B12_bind_prot"/>
</dbReference>
<evidence type="ECO:0000313" key="4">
    <source>
        <dbReference type="EMBL" id="RVT50830.1"/>
    </source>
</evidence>
<sequence>MAVRAGLTLCVAVLLALATAARAEIRLVDDEGAALVLPAPAQRIVSIAPHLTELLFAAGAGSRVVAVSDWSDYPEAAQRLPRIGDAVRLDLERIVALKPDLVVVWANGSAPQQLARLRAAGLPVFSSAGRDLAHIATTLRAFGRLAGTEAAAEARAAAFEGELAALRTTYAQRPPLRVVYQIWAEPLMTVNGAHPISEALALCGARNVFADLPQLVPQVAAEAVLAAQPDAIITGRLAAGKPDGLDRWRRLRSLQDTALLTVNPDTLHRATDRMADGVRELCVSLEAVRTRRAAGAPR</sequence>
<dbReference type="Proteomes" id="UP000288178">
    <property type="component" value="Unassembled WGS sequence"/>
</dbReference>
<dbReference type="AlphaFoldDB" id="A0A437JUB7"/>
<feature type="chain" id="PRO_5019561573" evidence="2">
    <location>
        <begin position="24"/>
        <end position="298"/>
    </location>
</feature>